<dbReference type="OMA" id="APGPWKQ"/>
<dbReference type="GeneID" id="104587375"/>
<dbReference type="InParanoid" id="A0A1U7YYQ8"/>
<dbReference type="InterPro" id="IPR007118">
    <property type="entry name" value="Expan_Lol_pI"/>
</dbReference>
<dbReference type="FunFam" id="2.40.40.10:FF:000001">
    <property type="entry name" value="Expansin"/>
    <property type="match status" value="1"/>
</dbReference>
<dbReference type="InterPro" id="IPR007117">
    <property type="entry name" value="Expansin_CBD"/>
</dbReference>
<keyword evidence="3 6" id="KW-0964">Secreted</keyword>
<keyword evidence="9" id="KW-1185">Reference proteome</keyword>
<dbReference type="CDD" id="cd22274">
    <property type="entry name" value="DPBB_EXPA_N"/>
    <property type="match status" value="1"/>
</dbReference>
<dbReference type="GO" id="GO:0016020">
    <property type="term" value="C:membrane"/>
    <property type="evidence" value="ECO:0007669"/>
    <property type="project" value="UniProtKB-SubCell"/>
</dbReference>
<keyword evidence="2 6" id="KW-0134">Cell wall</keyword>
<dbReference type="GO" id="GO:0005576">
    <property type="term" value="C:extracellular region"/>
    <property type="evidence" value="ECO:0007669"/>
    <property type="project" value="InterPro"/>
</dbReference>
<dbReference type="InterPro" id="IPR036749">
    <property type="entry name" value="Expansin_CBD_sf"/>
</dbReference>
<comment type="function">
    <text evidence="6">Causes loosening and extension of plant cell walls by disrupting non-covalent bonding between cellulose microfibrils and matrix glucans. No enzymatic activity has been found.</text>
</comment>
<dbReference type="Gene3D" id="2.60.40.760">
    <property type="entry name" value="Expansin, cellulose-binding-like domain"/>
    <property type="match status" value="1"/>
</dbReference>
<evidence type="ECO:0000256" key="4">
    <source>
        <dbReference type="ARBA" id="ARBA00022729"/>
    </source>
</evidence>
<evidence type="ECO:0000259" key="8">
    <source>
        <dbReference type="PROSITE" id="PS50843"/>
    </source>
</evidence>
<feature type="domain" description="Expansin-like EG45" evidence="7">
    <location>
        <begin position="72"/>
        <end position="186"/>
    </location>
</feature>
<dbReference type="InterPro" id="IPR002963">
    <property type="entry name" value="Expansin"/>
</dbReference>
<dbReference type="SMR" id="A0A1U7YYQ8"/>
<evidence type="ECO:0000256" key="5">
    <source>
        <dbReference type="ARBA" id="ARBA00023136"/>
    </source>
</evidence>
<dbReference type="AlphaFoldDB" id="A0A1U7YYQ8"/>
<dbReference type="PROSITE" id="PS50842">
    <property type="entry name" value="EXPANSIN_EG45"/>
    <property type="match status" value="1"/>
</dbReference>
<dbReference type="Proteomes" id="UP000189703">
    <property type="component" value="Unplaced"/>
</dbReference>
<dbReference type="OrthoDB" id="5823761at2759"/>
<feature type="chain" id="PRO_5015218361" description="Expansin" evidence="6">
    <location>
        <begin position="25"/>
        <end position="280"/>
    </location>
</feature>
<evidence type="ECO:0000313" key="9">
    <source>
        <dbReference type="Proteomes" id="UP000189703"/>
    </source>
</evidence>
<feature type="domain" description="Expansin-like CBD" evidence="8">
    <location>
        <begin position="196"/>
        <end position="275"/>
    </location>
</feature>
<dbReference type="PRINTS" id="PR01226">
    <property type="entry name" value="EXPANSIN"/>
</dbReference>
<dbReference type="PROSITE" id="PS50843">
    <property type="entry name" value="EXPANSIN_CBD"/>
    <property type="match status" value="1"/>
</dbReference>
<dbReference type="SMART" id="SM00837">
    <property type="entry name" value="DPBB_1"/>
    <property type="match status" value="1"/>
</dbReference>
<dbReference type="eggNOG" id="ENOG502QVXY">
    <property type="taxonomic scope" value="Eukaryota"/>
</dbReference>
<evidence type="ECO:0000313" key="10">
    <source>
        <dbReference type="RefSeq" id="XP_010243262.1"/>
    </source>
</evidence>
<dbReference type="Pfam" id="PF01357">
    <property type="entry name" value="Expansin_C"/>
    <property type="match status" value="1"/>
</dbReference>
<reference evidence="10" key="1">
    <citation type="submission" date="2025-08" db="UniProtKB">
        <authorList>
            <consortium name="RefSeq"/>
        </authorList>
    </citation>
    <scope>IDENTIFICATION</scope>
</reference>
<comment type="subcellular location">
    <subcellularLocation>
        <location evidence="6">Secreted</location>
        <location evidence="6">Cell wall</location>
    </subcellularLocation>
    <subcellularLocation>
        <location evidence="6">Membrane</location>
        <topology evidence="6">Peripheral membrane protein</topology>
    </subcellularLocation>
</comment>
<evidence type="ECO:0000256" key="2">
    <source>
        <dbReference type="ARBA" id="ARBA00022512"/>
    </source>
</evidence>
<evidence type="ECO:0000256" key="1">
    <source>
        <dbReference type="ARBA" id="ARBA00005392"/>
    </source>
</evidence>
<dbReference type="RefSeq" id="XP_010243262.1">
    <property type="nucleotide sequence ID" value="XM_010244960.1"/>
</dbReference>
<keyword evidence="4 6" id="KW-0732">Signal</keyword>
<dbReference type="Gene3D" id="2.40.40.10">
    <property type="entry name" value="RlpA-like domain"/>
    <property type="match status" value="1"/>
</dbReference>
<dbReference type="PANTHER" id="PTHR31867">
    <property type="entry name" value="EXPANSIN-A15"/>
    <property type="match status" value="1"/>
</dbReference>
<dbReference type="KEGG" id="nnu:104587375"/>
<name>A0A1U7YYQ8_NELNU</name>
<dbReference type="SUPFAM" id="SSF50685">
    <property type="entry name" value="Barwin-like endoglucanases"/>
    <property type="match status" value="1"/>
</dbReference>
<dbReference type="InterPro" id="IPR007112">
    <property type="entry name" value="Expansin/allergen_DPBB_dom"/>
</dbReference>
<dbReference type="SUPFAM" id="SSF49590">
    <property type="entry name" value="PHL pollen allergen"/>
    <property type="match status" value="1"/>
</dbReference>
<protein>
    <recommendedName>
        <fullName evidence="6">Expansin</fullName>
    </recommendedName>
</protein>
<gene>
    <name evidence="10" type="primary">LOC104587375</name>
</gene>
<dbReference type="PRINTS" id="PR01225">
    <property type="entry name" value="EXPANSNFAMLY"/>
</dbReference>
<proteinExistence type="inferred from homology"/>
<organism evidence="9 10">
    <name type="scientific">Nelumbo nucifera</name>
    <name type="common">Sacred lotus</name>
    <dbReference type="NCBI Taxonomy" id="4432"/>
    <lineage>
        <taxon>Eukaryota</taxon>
        <taxon>Viridiplantae</taxon>
        <taxon>Streptophyta</taxon>
        <taxon>Embryophyta</taxon>
        <taxon>Tracheophyta</taxon>
        <taxon>Spermatophyta</taxon>
        <taxon>Magnoliopsida</taxon>
        <taxon>Proteales</taxon>
        <taxon>Nelumbonaceae</taxon>
        <taxon>Nelumbo</taxon>
    </lineage>
</organism>
<dbReference type="InterPro" id="IPR009009">
    <property type="entry name" value="RlpA-like_DPBB"/>
</dbReference>
<evidence type="ECO:0000256" key="6">
    <source>
        <dbReference type="RuleBase" id="RU365023"/>
    </source>
</evidence>
<dbReference type="GO" id="GO:0009664">
    <property type="term" value="P:plant-type cell wall organization"/>
    <property type="evidence" value="ECO:0007669"/>
    <property type="project" value="InterPro"/>
</dbReference>
<comment type="similarity">
    <text evidence="1 6">Belongs to the expansin family. Expansin A subfamily.</text>
</comment>
<keyword evidence="6" id="KW-0961">Cell wall biogenesis/degradation</keyword>
<feature type="signal peptide" evidence="6">
    <location>
        <begin position="1"/>
        <end position="24"/>
    </location>
</feature>
<evidence type="ECO:0000256" key="3">
    <source>
        <dbReference type="ARBA" id="ARBA00022525"/>
    </source>
</evidence>
<dbReference type="InterPro" id="IPR036908">
    <property type="entry name" value="RlpA-like_sf"/>
</dbReference>
<keyword evidence="5" id="KW-0472">Membrane</keyword>
<dbReference type="Pfam" id="PF03330">
    <property type="entry name" value="DPBB_1"/>
    <property type="match status" value="1"/>
</dbReference>
<accession>A0A1U7YYQ8</accession>
<sequence>MAPPSRILLPLAVLFVLVLPHVQARYIVYNIEKKHVVHEPHLKESRPEFKPGPWKSAHATFYGGADASGTMGGACGYGDLRAQGYGDHTAALSTALFKDGFACGACYEIKCVDDDQWCKPGQPSLFVTATNICPPNYNLPSDNGGWCNPPREHFDIAQPAFLLIAEYKSGIIPVKYRRVSCKKKGGIRFTISGNPYYNKVLVWNVGGAGDVKEVLVKGDKVEWTPMKRDWGQNWIADANLVGQSLTFRVIASDGRISTSWHIAPPSWQFGQTFEGKNFKY</sequence>
<evidence type="ECO:0000259" key="7">
    <source>
        <dbReference type="PROSITE" id="PS50842"/>
    </source>
</evidence>